<name>A0A5R8LUL4_LACZE</name>
<organism evidence="1 2">
    <name type="scientific">Lacticaseibacillus zeae</name>
    <name type="common">Lactobacillus zeae</name>
    <dbReference type="NCBI Taxonomy" id="57037"/>
    <lineage>
        <taxon>Bacteria</taxon>
        <taxon>Bacillati</taxon>
        <taxon>Bacillota</taxon>
        <taxon>Bacilli</taxon>
        <taxon>Lactobacillales</taxon>
        <taxon>Lactobacillaceae</taxon>
        <taxon>Lacticaseibacillus</taxon>
    </lineage>
</organism>
<dbReference type="Proteomes" id="UP000307781">
    <property type="component" value="Unassembled WGS sequence"/>
</dbReference>
<proteinExistence type="predicted"/>
<reference evidence="1 2" key="1">
    <citation type="submission" date="2019-05" db="EMBL/GenBank/DDBJ databases">
        <title>Genome-based reclassification of Lactobacillus casei as Lactobacillus casei subsp. casei. subsp.nov., description of Lactobacillus casei subsp. zeae subsp. nov., and emended description of Lactobacillus casei.</title>
        <authorList>
            <person name="Huang C.-H."/>
        </authorList>
    </citation>
    <scope>NUCLEOTIDE SEQUENCE [LARGE SCALE GENOMIC DNA]</scope>
    <source>
        <strain evidence="1 2">CRBIP24.58</strain>
    </source>
</reference>
<gene>
    <name evidence="1" type="ORF">FEI14_09525</name>
</gene>
<accession>A0A5R8LUL4</accession>
<protein>
    <submittedName>
        <fullName evidence="1">Flavodoxin</fullName>
    </submittedName>
</protein>
<comment type="caution">
    <text evidence="1">The sequence shown here is derived from an EMBL/GenBank/DDBJ whole genome shotgun (WGS) entry which is preliminary data.</text>
</comment>
<sequence>MAKAQPFRLEATYTPISKRSCSRSLKKRDNLNWYTRNTSGYLSSSL</sequence>
<dbReference type="NCBIfam" id="NF040509">
    <property type="entry name" value="Lacto_palin_RPT"/>
    <property type="match status" value="1"/>
</dbReference>
<dbReference type="AlphaFoldDB" id="A0A5R8LUL4"/>
<evidence type="ECO:0000313" key="2">
    <source>
        <dbReference type="Proteomes" id="UP000307781"/>
    </source>
</evidence>
<evidence type="ECO:0000313" key="1">
    <source>
        <dbReference type="EMBL" id="TLF40888.1"/>
    </source>
</evidence>
<dbReference type="EMBL" id="VBWN01000006">
    <property type="protein sequence ID" value="TLF40888.1"/>
    <property type="molecule type" value="Genomic_DNA"/>
</dbReference>